<feature type="compositionally biased region" description="Low complexity" evidence="1">
    <location>
        <begin position="57"/>
        <end position="68"/>
    </location>
</feature>
<dbReference type="EMBL" id="CP124616">
    <property type="protein sequence ID" value="WGW03797.1"/>
    <property type="molecule type" value="Genomic_DNA"/>
</dbReference>
<evidence type="ECO:0000313" key="2">
    <source>
        <dbReference type="EMBL" id="WGW03797.1"/>
    </source>
</evidence>
<feature type="compositionally biased region" description="Basic and acidic residues" evidence="1">
    <location>
        <begin position="96"/>
        <end position="105"/>
    </location>
</feature>
<dbReference type="RefSeq" id="WP_282300427.1">
    <property type="nucleotide sequence ID" value="NZ_CP124616.1"/>
</dbReference>
<reference evidence="2 3" key="1">
    <citation type="submission" date="2023-05" db="EMBL/GenBank/DDBJ databases">
        <title>YMD87, complete Genome.</title>
        <authorList>
            <person name="Zhang J."/>
            <person name="Xu X."/>
        </authorList>
    </citation>
    <scope>NUCLEOTIDE SEQUENCE [LARGE SCALE GENOMIC DNA]</scope>
    <source>
        <strain evidence="2 3">YMD87</strain>
    </source>
</reference>
<evidence type="ECO:0000313" key="3">
    <source>
        <dbReference type="Proteomes" id="UP001241605"/>
    </source>
</evidence>
<keyword evidence="3" id="KW-1185">Reference proteome</keyword>
<name>A0ABY8QI14_9RHOB</name>
<sequence>MSDGQPPAQFWRAANGEPDPNKHLAPPSIMQIKISQMLDEQASEQAEDSPEAEEPADAAAPDQARAPSDPAPDDLPAIGSAASEKDPEPQSSPEGDALKPAREGYEQAANFSRSAVLSTLP</sequence>
<feature type="region of interest" description="Disordered" evidence="1">
    <location>
        <begin position="1"/>
        <end position="121"/>
    </location>
</feature>
<proteinExistence type="predicted"/>
<gene>
    <name evidence="2" type="ORF">QF118_18065</name>
</gene>
<feature type="compositionally biased region" description="Acidic residues" evidence="1">
    <location>
        <begin position="41"/>
        <end position="56"/>
    </location>
</feature>
<dbReference type="Proteomes" id="UP001241605">
    <property type="component" value="Chromosome"/>
</dbReference>
<evidence type="ECO:0000256" key="1">
    <source>
        <dbReference type="SAM" id="MobiDB-lite"/>
    </source>
</evidence>
<protein>
    <submittedName>
        <fullName evidence="2">Uncharacterized protein</fullName>
    </submittedName>
</protein>
<accession>A0ABY8QI14</accession>
<feature type="compositionally biased region" description="Polar residues" evidence="1">
    <location>
        <begin position="109"/>
        <end position="121"/>
    </location>
</feature>
<organism evidence="2 3">
    <name type="scientific">Tropicibacter oceani</name>
    <dbReference type="NCBI Taxonomy" id="3058420"/>
    <lineage>
        <taxon>Bacteria</taxon>
        <taxon>Pseudomonadati</taxon>
        <taxon>Pseudomonadota</taxon>
        <taxon>Alphaproteobacteria</taxon>
        <taxon>Rhodobacterales</taxon>
        <taxon>Roseobacteraceae</taxon>
        <taxon>Tropicibacter</taxon>
    </lineage>
</organism>